<protein>
    <recommendedName>
        <fullName evidence="3">CBS domain-containing protein</fullName>
    </recommendedName>
</protein>
<evidence type="ECO:0000313" key="1">
    <source>
        <dbReference type="EMBL" id="TWU31777.1"/>
    </source>
</evidence>
<comment type="caution">
    <text evidence="1">The sequence shown here is derived from an EMBL/GenBank/DDBJ whole genome shotgun (WGS) entry which is preliminary data.</text>
</comment>
<sequence>MPSSPSTVASLRRVFFDSFVARDLAEPLASFDITADVKEVHQFMVSRPLTVIGLRRSGIVDGFIQQENVNDLPLKEQMVDLSMATILATTAPLRDVVRCLNETPFVLVSTLGQPVGVIVRADLEKPPMRMWMFGMVTLFEMVLTRIVDQHHAGNAWCDSLSDARVAKARQLQAERHRRKQNVELIDCLQLSDKGQVLARSQDLRARYWNRSRNHIEKSIKEIESLRNNLAHAQAFTTENWSVIVQLAETTDQLLELPAEFVAQDSLQPYSE</sequence>
<keyword evidence="2" id="KW-1185">Reference proteome</keyword>
<evidence type="ECO:0008006" key="3">
    <source>
        <dbReference type="Google" id="ProtNLM"/>
    </source>
</evidence>
<dbReference type="OrthoDB" id="187317at2"/>
<dbReference type="AlphaFoldDB" id="A0A5C6D7T9"/>
<evidence type="ECO:0000313" key="2">
    <source>
        <dbReference type="Proteomes" id="UP000319143"/>
    </source>
</evidence>
<accession>A0A5C6D7T9</accession>
<name>A0A5C6D7T9_9BACT</name>
<reference evidence="1 2" key="1">
    <citation type="submission" date="2019-02" db="EMBL/GenBank/DDBJ databases">
        <title>Deep-cultivation of Planctomycetes and their phenomic and genomic characterization uncovers novel biology.</title>
        <authorList>
            <person name="Wiegand S."/>
            <person name="Jogler M."/>
            <person name="Boedeker C."/>
            <person name="Pinto D."/>
            <person name="Vollmers J."/>
            <person name="Rivas-Marin E."/>
            <person name="Kohn T."/>
            <person name="Peeters S.H."/>
            <person name="Heuer A."/>
            <person name="Rast P."/>
            <person name="Oberbeckmann S."/>
            <person name="Bunk B."/>
            <person name="Jeske O."/>
            <person name="Meyerdierks A."/>
            <person name="Storesund J.E."/>
            <person name="Kallscheuer N."/>
            <person name="Luecker S."/>
            <person name="Lage O.M."/>
            <person name="Pohl T."/>
            <person name="Merkel B.J."/>
            <person name="Hornburger P."/>
            <person name="Mueller R.-W."/>
            <person name="Bruemmer F."/>
            <person name="Labrenz M."/>
            <person name="Spormann A.M."/>
            <person name="Op Den Camp H."/>
            <person name="Overmann J."/>
            <person name="Amann R."/>
            <person name="Jetten M.S.M."/>
            <person name="Mascher T."/>
            <person name="Medema M.H."/>
            <person name="Devos D.P."/>
            <person name="Kaster A.-K."/>
            <person name="Ovreas L."/>
            <person name="Rohde M."/>
            <person name="Galperin M.Y."/>
            <person name="Jogler C."/>
        </authorList>
    </citation>
    <scope>NUCLEOTIDE SEQUENCE [LARGE SCALE GENOMIC DNA]</scope>
    <source>
        <strain evidence="1 2">Poly41</strain>
    </source>
</reference>
<dbReference type="RefSeq" id="WP_146530741.1">
    <property type="nucleotide sequence ID" value="NZ_SJPV01000015.1"/>
</dbReference>
<gene>
    <name evidence="1" type="ORF">Poly41_60120</name>
</gene>
<dbReference type="Proteomes" id="UP000319143">
    <property type="component" value="Unassembled WGS sequence"/>
</dbReference>
<organism evidence="1 2">
    <name type="scientific">Novipirellula artificiosorum</name>
    <dbReference type="NCBI Taxonomy" id="2528016"/>
    <lineage>
        <taxon>Bacteria</taxon>
        <taxon>Pseudomonadati</taxon>
        <taxon>Planctomycetota</taxon>
        <taxon>Planctomycetia</taxon>
        <taxon>Pirellulales</taxon>
        <taxon>Pirellulaceae</taxon>
        <taxon>Novipirellula</taxon>
    </lineage>
</organism>
<proteinExistence type="predicted"/>
<dbReference type="EMBL" id="SJPV01000015">
    <property type="protein sequence ID" value="TWU31777.1"/>
    <property type="molecule type" value="Genomic_DNA"/>
</dbReference>